<evidence type="ECO:0000256" key="2">
    <source>
        <dbReference type="ARBA" id="ARBA00022741"/>
    </source>
</evidence>
<keyword evidence="2" id="KW-0547">Nucleotide-binding</keyword>
<dbReference type="SUPFAM" id="SSF52540">
    <property type="entry name" value="P-loop containing nucleoside triphosphate hydrolases"/>
    <property type="match status" value="1"/>
</dbReference>
<evidence type="ECO:0000256" key="4">
    <source>
        <dbReference type="ARBA" id="ARBA00022806"/>
    </source>
</evidence>
<dbReference type="GO" id="GO:0043139">
    <property type="term" value="F:5'-3' DNA helicase activity"/>
    <property type="evidence" value="ECO:0007669"/>
    <property type="project" value="TreeGrafter"/>
</dbReference>
<accession>A0A0C5WYY8</accession>
<dbReference type="OrthoDB" id="9757917at2"/>
<dbReference type="InterPro" id="IPR041677">
    <property type="entry name" value="DNA2/NAM7_AAA_11"/>
</dbReference>
<keyword evidence="9" id="KW-1185">Reference proteome</keyword>
<dbReference type="GO" id="GO:0016787">
    <property type="term" value="F:hydrolase activity"/>
    <property type="evidence" value="ECO:0007669"/>
    <property type="project" value="UniProtKB-KW"/>
</dbReference>
<proteinExistence type="inferred from homology"/>
<evidence type="ECO:0000259" key="7">
    <source>
        <dbReference type="Pfam" id="PF13087"/>
    </source>
</evidence>
<dbReference type="InterPro" id="IPR050534">
    <property type="entry name" value="Coronavir_polyprotein_1ab"/>
</dbReference>
<evidence type="ECO:0000259" key="6">
    <source>
        <dbReference type="Pfam" id="PF13086"/>
    </source>
</evidence>
<reference evidence="8 9" key="1">
    <citation type="submission" date="2013-05" db="EMBL/GenBank/DDBJ databases">
        <title>Complete genome sequence of the lipase-producing bacterium Photobacterium gaetbulicola Gung47.</title>
        <authorList>
            <person name="Kim Y.-O."/>
        </authorList>
    </citation>
    <scope>NUCLEOTIDE SEQUENCE [LARGE SCALE GENOMIC DNA]</scope>
    <source>
        <strain evidence="8 9">Gung47</strain>
    </source>
</reference>
<dbReference type="Pfam" id="PF13087">
    <property type="entry name" value="AAA_12"/>
    <property type="match status" value="1"/>
</dbReference>
<name>A0A0C5WYY8_9GAMM</name>
<feature type="domain" description="DNA2/NAM7 helicase helicase" evidence="6">
    <location>
        <begin position="230"/>
        <end position="298"/>
    </location>
</feature>
<keyword evidence="5" id="KW-0067">ATP-binding</keyword>
<dbReference type="EMBL" id="CP005974">
    <property type="protein sequence ID" value="AJR08235.1"/>
    <property type="molecule type" value="Genomic_DNA"/>
</dbReference>
<evidence type="ECO:0000256" key="1">
    <source>
        <dbReference type="ARBA" id="ARBA00007913"/>
    </source>
</evidence>
<feature type="domain" description="DNA2/NAM7 helicase-like C-terminal" evidence="7">
    <location>
        <begin position="322"/>
        <end position="502"/>
    </location>
</feature>
<dbReference type="HOGENOM" id="CLU_519573_0_0_6"/>
<evidence type="ECO:0000313" key="8">
    <source>
        <dbReference type="EMBL" id="AJR08235.1"/>
    </source>
</evidence>
<sequence length="524" mass="59117">MTSTTLSHQDSLAFLRHLQDWMDYLCRLLDRCDDSQERIKYQRQLRWLLGFFEGTNLSIKHNLLINKLYLGETAIDDSAKITPLEPIQACYQQRGHAFELIEKARSAETLFLIQGPPGTGKTTAICELVLQTLKANPQARILIASETHVAVDNALDRICAEVDPELVQRIYRHSAYAEGSQLQSPQAASTELLEKANDVWTKAYLAAPELTEALWQRFANDNGRPPNWLAKNLADDQQLVGVTCNQIEHLIDGLSKPYDLAIVDECSKATLPEWLMAVSVAAKAVLVGDHKQLPPTFCQAESDALAELTKQQETLIRDGVIDRLFEHAPQSMKGTLTTQYRMQPNIGQFISEAFYQGQLHHGRSQSVRPEHNFGWLGYPRQALCPEPQLPQEQRVLHNPQEVAVIEQALAQLAKVSQQPRSVAVITPYRAQARALRKMVSQLDCGALAIEVDTVDAFQGRQADVVFFSFVRNNGSAQFYGDSRRINVALSRAKDHVYLVGDQNYLRQQRRYPVLQQLLKLPVWS</sequence>
<dbReference type="AlphaFoldDB" id="A0A0C5WYY8"/>
<dbReference type="Gene3D" id="3.40.50.300">
    <property type="entry name" value="P-loop containing nucleotide triphosphate hydrolases"/>
    <property type="match status" value="2"/>
</dbReference>
<dbReference type="InterPro" id="IPR027417">
    <property type="entry name" value="P-loop_NTPase"/>
</dbReference>
<evidence type="ECO:0000256" key="3">
    <source>
        <dbReference type="ARBA" id="ARBA00022801"/>
    </source>
</evidence>
<dbReference type="Proteomes" id="UP000032303">
    <property type="component" value="Chromosome 2"/>
</dbReference>
<keyword evidence="4 8" id="KW-0347">Helicase</keyword>
<dbReference type="PANTHER" id="PTHR43788:SF8">
    <property type="entry name" value="DNA-BINDING PROTEIN SMUBP-2"/>
    <property type="match status" value="1"/>
</dbReference>
<gene>
    <name evidence="8" type="ORF">H744_2c1560</name>
</gene>
<dbReference type="GO" id="GO:0005524">
    <property type="term" value="F:ATP binding"/>
    <property type="evidence" value="ECO:0007669"/>
    <property type="project" value="UniProtKB-KW"/>
</dbReference>
<dbReference type="KEGG" id="pgb:H744_2c1560"/>
<organism evidence="8 9">
    <name type="scientific">Photobacterium gaetbulicola Gung47</name>
    <dbReference type="NCBI Taxonomy" id="658445"/>
    <lineage>
        <taxon>Bacteria</taxon>
        <taxon>Pseudomonadati</taxon>
        <taxon>Pseudomonadota</taxon>
        <taxon>Gammaproteobacteria</taxon>
        <taxon>Vibrionales</taxon>
        <taxon>Vibrionaceae</taxon>
        <taxon>Photobacterium</taxon>
    </lineage>
</organism>
<dbReference type="Pfam" id="PF13086">
    <property type="entry name" value="AAA_11"/>
    <property type="match status" value="2"/>
</dbReference>
<protein>
    <submittedName>
        <fullName evidence="8">Putative superfamily I DNA/RNA helicase</fullName>
    </submittedName>
</protein>
<dbReference type="InterPro" id="IPR047187">
    <property type="entry name" value="SF1_C_Upf1"/>
</dbReference>
<keyword evidence="3" id="KW-0378">Hydrolase</keyword>
<comment type="similarity">
    <text evidence="1">Belongs to the DNA2/NAM7 helicase family.</text>
</comment>
<evidence type="ECO:0000256" key="5">
    <source>
        <dbReference type="ARBA" id="ARBA00022840"/>
    </source>
</evidence>
<feature type="domain" description="DNA2/NAM7 helicase helicase" evidence="6">
    <location>
        <begin position="100"/>
        <end position="174"/>
    </location>
</feature>
<dbReference type="STRING" id="658445.H744_2c1560"/>
<dbReference type="CDD" id="cd18808">
    <property type="entry name" value="SF1_C_Upf1"/>
    <property type="match status" value="1"/>
</dbReference>
<dbReference type="PATRIC" id="fig|658445.3.peg.3478"/>
<evidence type="ECO:0000313" key="9">
    <source>
        <dbReference type="Proteomes" id="UP000032303"/>
    </source>
</evidence>
<dbReference type="InterPro" id="IPR041679">
    <property type="entry name" value="DNA2/NAM7-like_C"/>
</dbReference>
<dbReference type="PANTHER" id="PTHR43788">
    <property type="entry name" value="DNA2/NAM7 HELICASE FAMILY MEMBER"/>
    <property type="match status" value="1"/>
</dbReference>